<sequence length="120" mass="13748">NSSSDTDTSNLAKLLAEQFRILFLQTRVPTKRTPKLQQLFENFHSTYNDEIAKLASQLIQKKDNQVEVNVLKTFVVKSLQIHVKYLIVESNGESPNYTLMVLNCIKELDNITINFTFPAT</sequence>
<evidence type="ECO:0000313" key="1">
    <source>
        <dbReference type="EMBL" id="CAG8708036.1"/>
    </source>
</evidence>
<reference evidence="1" key="1">
    <citation type="submission" date="2021-06" db="EMBL/GenBank/DDBJ databases">
        <authorList>
            <person name="Kallberg Y."/>
            <person name="Tangrot J."/>
            <person name="Rosling A."/>
        </authorList>
    </citation>
    <scope>NUCLEOTIDE SEQUENCE</scope>
    <source>
        <strain evidence="1">AU212A</strain>
    </source>
</reference>
<gene>
    <name evidence="1" type="ORF">SCALOS_LOCUS10759</name>
</gene>
<keyword evidence="2" id="KW-1185">Reference proteome</keyword>
<name>A0ACA9PME1_9GLOM</name>
<comment type="caution">
    <text evidence="1">The sequence shown here is derived from an EMBL/GenBank/DDBJ whole genome shotgun (WGS) entry which is preliminary data.</text>
</comment>
<proteinExistence type="predicted"/>
<evidence type="ECO:0000313" key="2">
    <source>
        <dbReference type="Proteomes" id="UP000789860"/>
    </source>
</evidence>
<protein>
    <submittedName>
        <fullName evidence="1">9906_t:CDS:1</fullName>
    </submittedName>
</protein>
<dbReference type="EMBL" id="CAJVPM010042043">
    <property type="protein sequence ID" value="CAG8708036.1"/>
    <property type="molecule type" value="Genomic_DNA"/>
</dbReference>
<accession>A0ACA9PME1</accession>
<organism evidence="1 2">
    <name type="scientific">Scutellospora calospora</name>
    <dbReference type="NCBI Taxonomy" id="85575"/>
    <lineage>
        <taxon>Eukaryota</taxon>
        <taxon>Fungi</taxon>
        <taxon>Fungi incertae sedis</taxon>
        <taxon>Mucoromycota</taxon>
        <taxon>Glomeromycotina</taxon>
        <taxon>Glomeromycetes</taxon>
        <taxon>Diversisporales</taxon>
        <taxon>Gigasporaceae</taxon>
        <taxon>Scutellospora</taxon>
    </lineage>
</organism>
<feature type="non-terminal residue" evidence="1">
    <location>
        <position position="1"/>
    </location>
</feature>
<dbReference type="Proteomes" id="UP000789860">
    <property type="component" value="Unassembled WGS sequence"/>
</dbReference>
<feature type="non-terminal residue" evidence="1">
    <location>
        <position position="120"/>
    </location>
</feature>